<protein>
    <submittedName>
        <fullName evidence="4">SET domain-containing protein 5</fullName>
    </submittedName>
</protein>
<dbReference type="SUPFAM" id="SSF82199">
    <property type="entry name" value="SET domain"/>
    <property type="match status" value="1"/>
</dbReference>
<dbReference type="InterPro" id="IPR046341">
    <property type="entry name" value="SET_dom_sf"/>
</dbReference>
<evidence type="ECO:0000313" key="4">
    <source>
        <dbReference type="EMBL" id="GAB1310619.1"/>
    </source>
</evidence>
<gene>
    <name evidence="4" type="ORF">MFIFM68171_00829</name>
</gene>
<dbReference type="RefSeq" id="XP_070912352.1">
    <property type="nucleotide sequence ID" value="XM_071056251.1"/>
</dbReference>
<dbReference type="PROSITE" id="PS50280">
    <property type="entry name" value="SET"/>
    <property type="match status" value="1"/>
</dbReference>
<keyword evidence="5" id="KW-1185">Reference proteome</keyword>
<feature type="region of interest" description="Disordered" evidence="1">
    <location>
        <begin position="413"/>
        <end position="436"/>
    </location>
</feature>
<dbReference type="GeneID" id="98171574"/>
<feature type="domain" description="SET" evidence="3">
    <location>
        <begin position="124"/>
        <end position="274"/>
    </location>
</feature>
<organism evidence="4 5">
    <name type="scientific">Madurella fahalii</name>
    <dbReference type="NCBI Taxonomy" id="1157608"/>
    <lineage>
        <taxon>Eukaryota</taxon>
        <taxon>Fungi</taxon>
        <taxon>Dikarya</taxon>
        <taxon>Ascomycota</taxon>
        <taxon>Pezizomycotina</taxon>
        <taxon>Sordariomycetes</taxon>
        <taxon>Sordariomycetidae</taxon>
        <taxon>Sordariales</taxon>
        <taxon>Sordariales incertae sedis</taxon>
        <taxon>Madurella</taxon>
    </lineage>
</organism>
<feature type="compositionally biased region" description="Basic and acidic residues" evidence="1">
    <location>
        <begin position="422"/>
        <end position="436"/>
    </location>
</feature>
<evidence type="ECO:0000256" key="2">
    <source>
        <dbReference type="SAM" id="SignalP"/>
    </source>
</evidence>
<name>A0ABQ0FYY0_9PEZI</name>
<dbReference type="Proteomes" id="UP001628179">
    <property type="component" value="Unassembled WGS sequence"/>
</dbReference>
<dbReference type="SMART" id="SM00317">
    <property type="entry name" value="SET"/>
    <property type="match status" value="1"/>
</dbReference>
<evidence type="ECO:0000259" key="3">
    <source>
        <dbReference type="PROSITE" id="PS50280"/>
    </source>
</evidence>
<feature type="chain" id="PRO_5046101614" evidence="2">
    <location>
        <begin position="19"/>
        <end position="436"/>
    </location>
</feature>
<dbReference type="PANTHER" id="PTHR47332:SF6">
    <property type="entry name" value="SET DOMAIN-CONTAINING PROTEIN"/>
    <property type="match status" value="1"/>
</dbReference>
<comment type="caution">
    <text evidence="4">The sequence shown here is derived from an EMBL/GenBank/DDBJ whole genome shotgun (WGS) entry which is preliminary data.</text>
</comment>
<dbReference type="PANTHER" id="PTHR47332">
    <property type="entry name" value="SET DOMAIN-CONTAINING PROTEIN 5"/>
    <property type="match status" value="1"/>
</dbReference>
<accession>A0ABQ0FYY0</accession>
<evidence type="ECO:0000313" key="5">
    <source>
        <dbReference type="Proteomes" id="UP001628179"/>
    </source>
</evidence>
<dbReference type="InterPro" id="IPR001214">
    <property type="entry name" value="SET_dom"/>
</dbReference>
<dbReference type="CDD" id="cd20071">
    <property type="entry name" value="SET_SMYD"/>
    <property type="match status" value="1"/>
</dbReference>
<dbReference type="EMBL" id="BAAFSV010000001">
    <property type="protein sequence ID" value="GAB1310619.1"/>
    <property type="molecule type" value="Genomic_DNA"/>
</dbReference>
<proteinExistence type="predicted"/>
<evidence type="ECO:0000256" key="1">
    <source>
        <dbReference type="SAM" id="MobiDB-lite"/>
    </source>
</evidence>
<sequence>MHSRPFLSVLSAATIAAALQTQLTNTEICPSNPLFRTDQLICAAPRPKAKTVAPAFIKVEPELWENDERFKRPSDYKVPPSWEGPENCFADFCVYSTKEKGDSGMVLITTARNAYLAANFPNLPRSSIEPTAYYEAEVPGKGIGLIANRTIRKGEIIFQHLPSLLIQSTPHLDLEAEVRENLYQSALDKLPEAAREKFLRQMGDTVYRKVEKNSFRIFMDGKRKYSAHLGIYPDVSRFNHDCRPNVHYRLANITHTTVAVRDIQPGEELTISYIYGQAVKSERQTQLKAWGFDCSCSQCTLSSLESAASDARIRQIKELEEEIEQKMSKDRGAGVRPEMGGKLVELYLAERLDAYLAPAYTRAALIYSMFGNEEKAREYAAEAVEALEREYGSHATDIESMRKLAENPKSHWSWGVMATSGKGEKKNQTKAEGKRE</sequence>
<keyword evidence="2" id="KW-0732">Signal</keyword>
<dbReference type="InterPro" id="IPR053185">
    <property type="entry name" value="SET_domain_protein"/>
</dbReference>
<dbReference type="Pfam" id="PF00856">
    <property type="entry name" value="SET"/>
    <property type="match status" value="1"/>
</dbReference>
<reference evidence="4 5" key="1">
    <citation type="submission" date="2024-09" db="EMBL/GenBank/DDBJ databases">
        <title>Itraconazole resistance in Madurella fahalii resulting from another homologue of gene encoding cytochrome P450 14-alpha sterol demethylase (CYP51).</title>
        <authorList>
            <person name="Yoshioka I."/>
            <person name="Fahal A.H."/>
            <person name="Kaneko S."/>
            <person name="Yaguchi T."/>
        </authorList>
    </citation>
    <scope>NUCLEOTIDE SEQUENCE [LARGE SCALE GENOMIC DNA]</scope>
    <source>
        <strain evidence="4 5">IFM 68171</strain>
    </source>
</reference>
<feature type="signal peptide" evidence="2">
    <location>
        <begin position="1"/>
        <end position="18"/>
    </location>
</feature>
<dbReference type="Gene3D" id="2.170.270.10">
    <property type="entry name" value="SET domain"/>
    <property type="match status" value="1"/>
</dbReference>